<dbReference type="InterPro" id="IPR003362">
    <property type="entry name" value="Bact_transf"/>
</dbReference>
<dbReference type="Pfam" id="PF02397">
    <property type="entry name" value="Bac_transf"/>
    <property type="match status" value="1"/>
</dbReference>
<feature type="transmembrane region" description="Helical" evidence="2">
    <location>
        <begin position="39"/>
        <end position="59"/>
    </location>
</feature>
<dbReference type="Proteomes" id="UP000724148">
    <property type="component" value="Unassembled WGS sequence"/>
</dbReference>
<dbReference type="PANTHER" id="PTHR30576:SF0">
    <property type="entry name" value="UNDECAPRENYL-PHOSPHATE N-ACETYLGALACTOSAMINYL 1-PHOSPHATE TRANSFERASE-RELATED"/>
    <property type="match status" value="1"/>
</dbReference>
<name>A0A931SCY5_9BACT</name>
<dbReference type="AlphaFoldDB" id="A0A931SCY5"/>
<protein>
    <submittedName>
        <fullName evidence="4">Sugar transferase</fullName>
    </submittedName>
</protein>
<feature type="domain" description="Bacterial sugar transferase" evidence="3">
    <location>
        <begin position="263"/>
        <end position="460"/>
    </location>
</feature>
<feature type="transmembrane region" description="Helical" evidence="2">
    <location>
        <begin position="104"/>
        <end position="125"/>
    </location>
</feature>
<evidence type="ECO:0000259" key="3">
    <source>
        <dbReference type="Pfam" id="PF02397"/>
    </source>
</evidence>
<reference evidence="4" key="1">
    <citation type="submission" date="2020-07" db="EMBL/GenBank/DDBJ databases">
        <title>Huge and variable diversity of episymbiotic CPR bacteria and DPANN archaea in groundwater ecosystems.</title>
        <authorList>
            <person name="He C.Y."/>
            <person name="Keren R."/>
            <person name="Whittaker M."/>
            <person name="Farag I.F."/>
            <person name="Doudna J."/>
            <person name="Cate J.H.D."/>
            <person name="Banfield J.F."/>
        </authorList>
    </citation>
    <scope>NUCLEOTIDE SEQUENCE</scope>
    <source>
        <strain evidence="4">NC_groundwater_193_Ag_S-0.1um_51_7</strain>
    </source>
</reference>
<feature type="transmembrane region" description="Helical" evidence="2">
    <location>
        <begin position="71"/>
        <end position="92"/>
    </location>
</feature>
<comment type="similarity">
    <text evidence="1">Belongs to the bacterial sugar transferase family.</text>
</comment>
<dbReference type="Pfam" id="PF13727">
    <property type="entry name" value="CoA_binding_3"/>
    <property type="match status" value="1"/>
</dbReference>
<dbReference type="GO" id="GO:0016780">
    <property type="term" value="F:phosphotransferase activity, for other substituted phosphate groups"/>
    <property type="evidence" value="ECO:0007669"/>
    <property type="project" value="TreeGrafter"/>
</dbReference>
<evidence type="ECO:0000313" key="5">
    <source>
        <dbReference type="Proteomes" id="UP000724148"/>
    </source>
</evidence>
<proteinExistence type="inferred from homology"/>
<evidence type="ECO:0000313" key="4">
    <source>
        <dbReference type="EMBL" id="MBI2096602.1"/>
    </source>
</evidence>
<dbReference type="Gene3D" id="3.40.50.720">
    <property type="entry name" value="NAD(P)-binding Rossmann-like Domain"/>
    <property type="match status" value="1"/>
</dbReference>
<dbReference type="PANTHER" id="PTHR30576">
    <property type="entry name" value="COLANIC BIOSYNTHESIS UDP-GLUCOSE LIPID CARRIER TRANSFERASE"/>
    <property type="match status" value="1"/>
</dbReference>
<comment type="caution">
    <text evidence="4">The sequence shown here is derived from an EMBL/GenBank/DDBJ whole genome shotgun (WGS) entry which is preliminary data.</text>
</comment>
<evidence type="ECO:0000256" key="1">
    <source>
        <dbReference type="ARBA" id="ARBA00006464"/>
    </source>
</evidence>
<dbReference type="EMBL" id="JACOZA010000005">
    <property type="protein sequence ID" value="MBI2096602.1"/>
    <property type="molecule type" value="Genomic_DNA"/>
</dbReference>
<keyword evidence="2" id="KW-0812">Transmembrane</keyword>
<keyword evidence="2" id="KW-0472">Membrane</keyword>
<sequence length="465" mass="54099">MKTKLLIIGDILLLYSALGLGLFLRYYPKPIDPPLSQHWFPFSVIFFFWLVLLGAFGLYDLRFIKNSRRFLVRLLQAAAVNVVIAIFILYFIPYFDIEPRRNLLIITTVATFLLFIWRYLFNLFIARTPATRLIFFGITPETIELADYLLKNPQLGYKPAAFLQREGVEDSLLPLPHFIFDEQTFAHIIRDHQIDMVVIAPEMKADQTLVHALFQVIPLGVIIAEFPALHEMVTGKIPLSLINETWFLENLIGQRKPRYEFAKRIFDFSLALFFGAFLLFCLPFIMAGVILTRPSDLWRYKERRARQGDGIIFFRQKRVGKSGVWFDFVKIRSQLLGAEKMSEAKAAENDARHYALGKLMRIMYLDELAQAWNVLRGEMSFVGPRPERPEYVLQLKQKVPFYEMRLIVRPGITGWAQVNMENDASVEDAPEKMQYDLYYIKNRSLTLDLLILMRTIFAVVGRTGR</sequence>
<feature type="transmembrane region" description="Helical" evidence="2">
    <location>
        <begin position="7"/>
        <end position="27"/>
    </location>
</feature>
<keyword evidence="2" id="KW-1133">Transmembrane helix</keyword>
<gene>
    <name evidence="4" type="ORF">HYT40_00370</name>
</gene>
<evidence type="ECO:0000256" key="2">
    <source>
        <dbReference type="SAM" id="Phobius"/>
    </source>
</evidence>
<organism evidence="4 5">
    <name type="scientific">Candidatus Sungiibacteriota bacterium</name>
    <dbReference type="NCBI Taxonomy" id="2750080"/>
    <lineage>
        <taxon>Bacteria</taxon>
        <taxon>Candidatus Sungiibacteriota</taxon>
    </lineage>
</organism>
<keyword evidence="4" id="KW-0808">Transferase</keyword>
<accession>A0A931SCY5</accession>
<feature type="transmembrane region" description="Helical" evidence="2">
    <location>
        <begin position="265"/>
        <end position="291"/>
    </location>
</feature>